<evidence type="ECO:0000256" key="9">
    <source>
        <dbReference type="ARBA" id="ARBA00023002"/>
    </source>
</evidence>
<keyword evidence="8 19" id="KW-1133">Transmembrane helix</keyword>
<evidence type="ECO:0000256" key="7">
    <source>
        <dbReference type="ARBA" id="ARBA00022955"/>
    </source>
</evidence>
<evidence type="ECO:0000256" key="4">
    <source>
        <dbReference type="ARBA" id="ARBA00022692"/>
    </source>
</evidence>
<dbReference type="FunFam" id="1.20.120.1630:FF:000003">
    <property type="entry name" value="C-24(28) sterol reductase"/>
    <property type="match status" value="1"/>
</dbReference>
<organism evidence="20 21">
    <name type="scientific">Capsaspora owczarzaki (strain ATCC 30864)</name>
    <dbReference type="NCBI Taxonomy" id="595528"/>
    <lineage>
        <taxon>Eukaryota</taxon>
        <taxon>Filasterea</taxon>
        <taxon>Capsaspora</taxon>
    </lineage>
</organism>
<evidence type="ECO:0000256" key="5">
    <source>
        <dbReference type="ARBA" id="ARBA00022824"/>
    </source>
</evidence>
<dbReference type="OrthoDB" id="5326588at2759"/>
<dbReference type="AlphaFoldDB" id="A0A0D2U3H0"/>
<feature type="compositionally biased region" description="Basic residues" evidence="18">
    <location>
        <begin position="19"/>
        <end position="30"/>
    </location>
</feature>
<feature type="transmembrane region" description="Helical" evidence="19">
    <location>
        <begin position="412"/>
        <end position="430"/>
    </location>
</feature>
<keyword evidence="14" id="KW-0753">Steroid metabolism</keyword>
<feature type="transmembrane region" description="Helical" evidence="19">
    <location>
        <begin position="442"/>
        <end position="461"/>
    </location>
</feature>
<evidence type="ECO:0000256" key="17">
    <source>
        <dbReference type="ARBA" id="ARBA00048918"/>
    </source>
</evidence>
<feature type="compositionally biased region" description="Low complexity" evidence="18">
    <location>
        <begin position="1"/>
        <end position="15"/>
    </location>
</feature>
<dbReference type="STRING" id="595528.A0A0D2U3H0"/>
<keyword evidence="21" id="KW-1185">Reference proteome</keyword>
<feature type="region of interest" description="Disordered" evidence="18">
    <location>
        <begin position="1"/>
        <end position="133"/>
    </location>
</feature>
<dbReference type="InParanoid" id="A0A0D2U3H0"/>
<evidence type="ECO:0000256" key="11">
    <source>
        <dbReference type="ARBA" id="ARBA00023098"/>
    </source>
</evidence>
<keyword evidence="9" id="KW-0560">Oxidoreductase</keyword>
<keyword evidence="4 19" id="KW-0812">Transmembrane</keyword>
<proteinExistence type="inferred from homology"/>
<evidence type="ECO:0000256" key="14">
    <source>
        <dbReference type="ARBA" id="ARBA00023221"/>
    </source>
</evidence>
<dbReference type="InterPro" id="IPR001171">
    <property type="entry name" value="ERG24_DHCR-like"/>
</dbReference>
<feature type="transmembrane region" description="Helical" evidence="19">
    <location>
        <begin position="528"/>
        <end position="554"/>
    </location>
</feature>
<evidence type="ECO:0000256" key="16">
    <source>
        <dbReference type="ARBA" id="ARBA00038892"/>
    </source>
</evidence>
<accession>A0A0D2U3H0</accession>
<keyword evidence="12 19" id="KW-0472">Membrane</keyword>
<dbReference type="InterPro" id="IPR018083">
    <property type="entry name" value="Sterol_reductase_CS"/>
</dbReference>
<comment type="pathway">
    <text evidence="15">Steroid metabolism; ergosterol biosynthesis.</text>
</comment>
<dbReference type="GO" id="GO:0006696">
    <property type="term" value="P:ergosterol biosynthetic process"/>
    <property type="evidence" value="ECO:0007669"/>
    <property type="project" value="TreeGrafter"/>
</dbReference>
<gene>
    <name evidence="20" type="ORF">CAOG_001185</name>
</gene>
<comment type="similarity">
    <text evidence="2">Belongs to the ERG4/ERG24 family.</text>
</comment>
<evidence type="ECO:0000313" key="21">
    <source>
        <dbReference type="Proteomes" id="UP000008743"/>
    </source>
</evidence>
<dbReference type="GO" id="GO:0000246">
    <property type="term" value="F:Delta24(24-1) sterol reductase activity"/>
    <property type="evidence" value="ECO:0007669"/>
    <property type="project" value="UniProtKB-EC"/>
</dbReference>
<dbReference type="Pfam" id="PF01222">
    <property type="entry name" value="ERG4_ERG24"/>
    <property type="match status" value="1"/>
</dbReference>
<dbReference type="OMA" id="QLPYFCN"/>
<evidence type="ECO:0000256" key="13">
    <source>
        <dbReference type="ARBA" id="ARBA00023166"/>
    </source>
</evidence>
<evidence type="ECO:0000256" key="15">
    <source>
        <dbReference type="ARBA" id="ARBA00029435"/>
    </source>
</evidence>
<dbReference type="eggNOG" id="KOG1435">
    <property type="taxonomic scope" value="Eukaryota"/>
</dbReference>
<dbReference type="PANTHER" id="PTHR21257">
    <property type="entry name" value="DELTA(14)-STEROL REDUCTASE"/>
    <property type="match status" value="1"/>
</dbReference>
<dbReference type="RefSeq" id="XP_004366056.1">
    <property type="nucleotide sequence ID" value="XM_004365999.2"/>
</dbReference>
<evidence type="ECO:0000256" key="18">
    <source>
        <dbReference type="SAM" id="MobiDB-lite"/>
    </source>
</evidence>
<evidence type="ECO:0000256" key="1">
    <source>
        <dbReference type="ARBA" id="ARBA00004477"/>
    </source>
</evidence>
<feature type="transmembrane region" description="Helical" evidence="19">
    <location>
        <begin position="214"/>
        <end position="234"/>
    </location>
</feature>
<feature type="transmembrane region" description="Helical" evidence="19">
    <location>
        <begin position="156"/>
        <end position="177"/>
    </location>
</feature>
<feature type="compositionally biased region" description="Polar residues" evidence="18">
    <location>
        <begin position="117"/>
        <end position="130"/>
    </location>
</feature>
<feature type="transmembrane region" description="Helical" evidence="19">
    <location>
        <begin position="293"/>
        <end position="313"/>
    </location>
</feature>
<keyword evidence="11" id="KW-0443">Lipid metabolism</keyword>
<comment type="catalytic activity">
    <reaction evidence="17">
        <text>ergosterol + NADP(+) = ergosta-5,7,22,24(28)-tetraen-3beta-ol + NADPH + H(+)</text>
        <dbReference type="Rhea" id="RHEA:18501"/>
        <dbReference type="ChEBI" id="CHEBI:15378"/>
        <dbReference type="ChEBI" id="CHEBI:16933"/>
        <dbReference type="ChEBI" id="CHEBI:18249"/>
        <dbReference type="ChEBI" id="CHEBI:57783"/>
        <dbReference type="ChEBI" id="CHEBI:58349"/>
        <dbReference type="EC" id="1.3.1.71"/>
    </reaction>
    <physiologicalReaction direction="right-to-left" evidence="17">
        <dbReference type="Rhea" id="RHEA:18503"/>
    </physiologicalReaction>
</comment>
<comment type="subcellular location">
    <subcellularLocation>
        <location evidence="1">Endoplasmic reticulum membrane</location>
        <topology evidence="1">Multi-pass membrane protein</topology>
    </subcellularLocation>
</comment>
<keyword evidence="5" id="KW-0256">Endoplasmic reticulum</keyword>
<keyword evidence="6" id="KW-0521">NADP</keyword>
<evidence type="ECO:0000256" key="10">
    <source>
        <dbReference type="ARBA" id="ARBA00023011"/>
    </source>
</evidence>
<reference evidence="21" key="1">
    <citation type="submission" date="2011-02" db="EMBL/GenBank/DDBJ databases">
        <title>The Genome Sequence of Capsaspora owczarzaki ATCC 30864.</title>
        <authorList>
            <person name="Russ C."/>
            <person name="Cuomo C."/>
            <person name="Burger G."/>
            <person name="Gray M.W."/>
            <person name="Holland P.W.H."/>
            <person name="King N."/>
            <person name="Lang F.B.F."/>
            <person name="Roger A.J."/>
            <person name="Ruiz-Trillo I."/>
            <person name="Young S.K."/>
            <person name="Zeng Q."/>
            <person name="Gargeya S."/>
            <person name="Alvarado L."/>
            <person name="Berlin A."/>
            <person name="Chapman S.B."/>
            <person name="Chen Z."/>
            <person name="Freedman E."/>
            <person name="Gellesch M."/>
            <person name="Goldberg J."/>
            <person name="Griggs A."/>
            <person name="Gujja S."/>
            <person name="Heilman E."/>
            <person name="Heiman D."/>
            <person name="Howarth C."/>
            <person name="Mehta T."/>
            <person name="Neiman D."/>
            <person name="Pearson M."/>
            <person name="Roberts A."/>
            <person name="Saif S."/>
            <person name="Shea T."/>
            <person name="Shenoy N."/>
            <person name="Sisk P."/>
            <person name="Stolte C."/>
            <person name="Sykes S."/>
            <person name="White J."/>
            <person name="Yandava C."/>
            <person name="Haas B."/>
            <person name="Nusbaum C."/>
            <person name="Birren B."/>
        </authorList>
    </citation>
    <scope>NUCLEOTIDE SEQUENCE</scope>
    <source>
        <strain evidence="21">ATCC 30864</strain>
    </source>
</reference>
<dbReference type="PhylomeDB" id="A0A0D2U3H0"/>
<keyword evidence="13" id="KW-1207">Sterol metabolism</keyword>
<sequence>MPSSSSSSSSSPSAEQQRRSRSATRSKSPARKAAASAAGGATTTTRSPSRSRSSTNNEQSSPVRRRTVPAASSAAATGTPTQNADTLAAPGAGSGAGSASGSESRGGRTPLVASKRTPASHSSAATSRGLKTTATTATTTTISAALRAVEHTAYEFGGPVGCLSIMVVSHVILYYVYYALHFNGGNMYAPTSLADVGHAASQLVQATTPTAATLAFYVAFVVVEGVFACVLPGLDLLGRPDDKGDRLVYRCNGLLSWYLTLVGIAIAFYKPAYEYLFQLEHSPLVWYYDNMGRMMSTAVLAGNGVALACYVYGRAANMTHRMTGSVIYDFFMGAILHPRIGLLDFKFFAEIRISWYLLFINTVSCVAKLASEDKPVPPSLYLLVLAHGLYANATAKGEHYVPPTWDMFYEKFGWMLSFWNFAGVPFLYCLQSVYLVTHDPEYSVATVVALAVILLAAYYIWDTAQSQKNHFRLEREGTVVKRWTFPNLPWRTLTNPKVIETASGSPLLVDGWWQFARKIHYSCDICFALIWGLSCGFGHFLPYFYVIFFTSMILHRYDRDMTRCALKYGKDWDRYLEAVPYAFIPGIF</sequence>
<evidence type="ECO:0000256" key="8">
    <source>
        <dbReference type="ARBA" id="ARBA00022989"/>
    </source>
</evidence>
<evidence type="ECO:0000256" key="12">
    <source>
        <dbReference type="ARBA" id="ARBA00023136"/>
    </source>
</evidence>
<keyword evidence="10" id="KW-0756">Sterol biosynthesis</keyword>
<evidence type="ECO:0000313" key="20">
    <source>
        <dbReference type="EMBL" id="KJE89756.1"/>
    </source>
</evidence>
<dbReference type="PANTHER" id="PTHR21257:SF31">
    <property type="entry name" value="DELTA(24(24(1)))-STEROL REDUCTASE ERG4"/>
    <property type="match status" value="1"/>
</dbReference>
<evidence type="ECO:0000256" key="19">
    <source>
        <dbReference type="SAM" id="Phobius"/>
    </source>
</evidence>
<keyword evidence="3" id="KW-0444">Lipid biosynthesis</keyword>
<feature type="compositionally biased region" description="Low complexity" evidence="18">
    <location>
        <begin position="31"/>
        <end position="55"/>
    </location>
</feature>
<keyword evidence="7" id="KW-0752">Steroid biosynthesis</keyword>
<feature type="transmembrane region" description="Helical" evidence="19">
    <location>
        <begin position="255"/>
        <end position="273"/>
    </location>
</feature>
<dbReference type="GO" id="GO:0005789">
    <property type="term" value="C:endoplasmic reticulum membrane"/>
    <property type="evidence" value="ECO:0007669"/>
    <property type="project" value="UniProtKB-SubCell"/>
</dbReference>
<dbReference type="EC" id="1.3.1.71" evidence="16"/>
<evidence type="ECO:0000256" key="3">
    <source>
        <dbReference type="ARBA" id="ARBA00022516"/>
    </source>
</evidence>
<dbReference type="EMBL" id="KE346360">
    <property type="protein sequence ID" value="KJE89756.1"/>
    <property type="molecule type" value="Genomic_DNA"/>
</dbReference>
<name>A0A0D2U3H0_CAPO3</name>
<dbReference type="Proteomes" id="UP000008743">
    <property type="component" value="Unassembled WGS sequence"/>
</dbReference>
<dbReference type="Gene3D" id="1.20.120.1630">
    <property type="match status" value="1"/>
</dbReference>
<dbReference type="FunCoup" id="A0A0D2U3H0">
    <property type="interactions" value="39"/>
</dbReference>
<evidence type="ECO:0000256" key="6">
    <source>
        <dbReference type="ARBA" id="ARBA00022857"/>
    </source>
</evidence>
<evidence type="ECO:0000256" key="2">
    <source>
        <dbReference type="ARBA" id="ARBA00005402"/>
    </source>
</evidence>
<dbReference type="PROSITE" id="PS01018">
    <property type="entry name" value="STEROL_REDUCT_2"/>
    <property type="match status" value="1"/>
</dbReference>
<protein>
    <recommendedName>
        <fullName evidence="16">Delta(24(24(1)))-sterol reductase</fullName>
        <ecNumber evidence="16">1.3.1.71</ecNumber>
    </recommendedName>
</protein>